<evidence type="ECO:0008006" key="3">
    <source>
        <dbReference type="Google" id="ProtNLM"/>
    </source>
</evidence>
<proteinExistence type="predicted"/>
<dbReference type="RefSeq" id="WP_310054630.1">
    <property type="nucleotide sequence ID" value="NZ_JAVDVW010000002.1"/>
</dbReference>
<dbReference type="EMBL" id="JAVDVW010000002">
    <property type="protein sequence ID" value="MDR7100073.1"/>
    <property type="molecule type" value="Genomic_DNA"/>
</dbReference>
<organism evidence="1 2">
    <name type="scientific">Agrilutibacter niabensis</name>
    <dbReference type="NCBI Taxonomy" id="380628"/>
    <lineage>
        <taxon>Bacteria</taxon>
        <taxon>Pseudomonadati</taxon>
        <taxon>Pseudomonadota</taxon>
        <taxon>Gammaproteobacteria</taxon>
        <taxon>Lysobacterales</taxon>
        <taxon>Lysobacteraceae</taxon>
        <taxon>Agrilutibacter</taxon>
    </lineage>
</organism>
<sequence length="160" mass="17396">MNIQPPIRVAHSYVQRLAAAPARVLPLLCPVREADWIEGWDPLRVISASGVAEGDCVFATAAEPADAIWYITRHEPEAGFVEMLKITPGVTACRLTIQLRATPTGCDATVTYLHTSLGTPAGDAFVAGFTAAHYEQFMRDWEGRLNHYLAHGTPLPGERG</sequence>
<reference evidence="1 2" key="1">
    <citation type="submission" date="2023-07" db="EMBL/GenBank/DDBJ databases">
        <title>Sorghum-associated microbial communities from plants grown in Nebraska, USA.</title>
        <authorList>
            <person name="Schachtman D."/>
        </authorList>
    </citation>
    <scope>NUCLEOTIDE SEQUENCE [LARGE SCALE GENOMIC DNA]</scope>
    <source>
        <strain evidence="1 2">BE187</strain>
    </source>
</reference>
<evidence type="ECO:0000313" key="2">
    <source>
        <dbReference type="Proteomes" id="UP001267878"/>
    </source>
</evidence>
<dbReference type="Proteomes" id="UP001267878">
    <property type="component" value="Unassembled WGS sequence"/>
</dbReference>
<gene>
    <name evidence="1" type="ORF">J2X04_002454</name>
</gene>
<protein>
    <recommendedName>
        <fullName evidence="3">SRPBCC family protein</fullName>
    </recommendedName>
</protein>
<accession>A0ABU1VS72</accession>
<keyword evidence="2" id="KW-1185">Reference proteome</keyword>
<comment type="caution">
    <text evidence="1">The sequence shown here is derived from an EMBL/GenBank/DDBJ whole genome shotgun (WGS) entry which is preliminary data.</text>
</comment>
<name>A0ABU1VS72_9GAMM</name>
<evidence type="ECO:0000313" key="1">
    <source>
        <dbReference type="EMBL" id="MDR7100073.1"/>
    </source>
</evidence>